<gene>
    <name evidence="2" type="ORF">SAMN06269250_2689</name>
</gene>
<name>A0A286FYY5_9BACT</name>
<evidence type="ECO:0000256" key="1">
    <source>
        <dbReference type="SAM" id="Phobius"/>
    </source>
</evidence>
<keyword evidence="3" id="KW-1185">Reference proteome</keyword>
<keyword evidence="1" id="KW-0472">Membrane</keyword>
<evidence type="ECO:0000313" key="3">
    <source>
        <dbReference type="Proteomes" id="UP000219452"/>
    </source>
</evidence>
<feature type="transmembrane region" description="Helical" evidence="1">
    <location>
        <begin position="12"/>
        <end position="29"/>
    </location>
</feature>
<dbReference type="RefSeq" id="WP_097126320.1">
    <property type="nucleotide sequence ID" value="NZ_OCNH01000002.1"/>
</dbReference>
<dbReference type="OrthoDB" id="1467719at2"/>
<organism evidence="2 3">
    <name type="scientific">Spirosoma fluviale</name>
    <dbReference type="NCBI Taxonomy" id="1597977"/>
    <lineage>
        <taxon>Bacteria</taxon>
        <taxon>Pseudomonadati</taxon>
        <taxon>Bacteroidota</taxon>
        <taxon>Cytophagia</taxon>
        <taxon>Cytophagales</taxon>
        <taxon>Cytophagaceae</taxon>
        <taxon>Spirosoma</taxon>
    </lineage>
</organism>
<dbReference type="EMBL" id="OCNH01000002">
    <property type="protein sequence ID" value="SOD88481.1"/>
    <property type="molecule type" value="Genomic_DNA"/>
</dbReference>
<reference evidence="3" key="1">
    <citation type="submission" date="2017-09" db="EMBL/GenBank/DDBJ databases">
        <authorList>
            <person name="Varghese N."/>
            <person name="Submissions S."/>
        </authorList>
    </citation>
    <scope>NUCLEOTIDE SEQUENCE [LARGE SCALE GENOMIC DNA]</scope>
    <source>
        <strain evidence="3">DSM 29961</strain>
    </source>
</reference>
<protein>
    <recommendedName>
        <fullName evidence="4">Septum formation initiator</fullName>
    </recommendedName>
</protein>
<proteinExistence type="predicted"/>
<evidence type="ECO:0008006" key="4">
    <source>
        <dbReference type="Google" id="ProtNLM"/>
    </source>
</evidence>
<dbReference type="AlphaFoldDB" id="A0A286FYY5"/>
<sequence length="103" mass="12417">MLNRLLRFVRNFYVATGLGLLVWMTFFDANDLQTQIRNWWQLQKLDGDAAYYQDKIKAVQTERREVLGNDRLREKFAREKYLMKKPGEDVFVIVDEQNEQLEK</sequence>
<dbReference type="Proteomes" id="UP000219452">
    <property type="component" value="Unassembled WGS sequence"/>
</dbReference>
<evidence type="ECO:0000313" key="2">
    <source>
        <dbReference type="EMBL" id="SOD88481.1"/>
    </source>
</evidence>
<keyword evidence="1" id="KW-1133">Transmembrane helix</keyword>
<accession>A0A286FYY5</accession>
<keyword evidence="1" id="KW-0812">Transmembrane</keyword>